<name>A0A8J1TYZ8_OWEFU</name>
<keyword evidence="3" id="KW-1185">Reference proteome</keyword>
<gene>
    <name evidence="2" type="ORF">OFUS_LOCUS21070</name>
</gene>
<organism evidence="2 3">
    <name type="scientific">Owenia fusiformis</name>
    <name type="common">Polychaete worm</name>
    <dbReference type="NCBI Taxonomy" id="6347"/>
    <lineage>
        <taxon>Eukaryota</taxon>
        <taxon>Metazoa</taxon>
        <taxon>Spiralia</taxon>
        <taxon>Lophotrochozoa</taxon>
        <taxon>Annelida</taxon>
        <taxon>Polychaeta</taxon>
        <taxon>Sedentaria</taxon>
        <taxon>Canalipalpata</taxon>
        <taxon>Sabellida</taxon>
        <taxon>Oweniida</taxon>
        <taxon>Oweniidae</taxon>
        <taxon>Owenia</taxon>
    </lineage>
</organism>
<comment type="caution">
    <text evidence="2">The sequence shown here is derived from an EMBL/GenBank/DDBJ whole genome shotgun (WGS) entry which is preliminary data.</text>
</comment>
<evidence type="ECO:0000256" key="1">
    <source>
        <dbReference type="SAM" id="MobiDB-lite"/>
    </source>
</evidence>
<dbReference type="AlphaFoldDB" id="A0A8J1TYZ8"/>
<protein>
    <submittedName>
        <fullName evidence="2">Uncharacterized protein</fullName>
    </submittedName>
</protein>
<accession>A0A8J1TYZ8</accession>
<sequence>MSQVDVLTLNIADDVLKEYSLHFVELHGMHIRLQALVLLLTILFCKGVKQEKRHKTFLRQRHMTKMNERLSLQDTPKHRHHSHNIDMDINTDTSPIDVTHNKRDTSRRQNQNTPQKSNLKRKTSRLLKFLEPHSVPIGIRESYEWTQMDEVVIEQKKTFHTYCT</sequence>
<evidence type="ECO:0000313" key="2">
    <source>
        <dbReference type="EMBL" id="CAH1796687.1"/>
    </source>
</evidence>
<feature type="region of interest" description="Disordered" evidence="1">
    <location>
        <begin position="70"/>
        <end position="120"/>
    </location>
</feature>
<reference evidence="2" key="1">
    <citation type="submission" date="2022-03" db="EMBL/GenBank/DDBJ databases">
        <authorList>
            <person name="Martin C."/>
        </authorList>
    </citation>
    <scope>NUCLEOTIDE SEQUENCE</scope>
</reference>
<dbReference type="Proteomes" id="UP000749559">
    <property type="component" value="Unassembled WGS sequence"/>
</dbReference>
<feature type="compositionally biased region" description="Polar residues" evidence="1">
    <location>
        <begin position="108"/>
        <end position="117"/>
    </location>
</feature>
<evidence type="ECO:0000313" key="3">
    <source>
        <dbReference type="Proteomes" id="UP000749559"/>
    </source>
</evidence>
<proteinExistence type="predicted"/>
<dbReference type="EMBL" id="CAIIXF020000010">
    <property type="protein sequence ID" value="CAH1796687.1"/>
    <property type="molecule type" value="Genomic_DNA"/>
</dbReference>